<dbReference type="GO" id="GO:0002098">
    <property type="term" value="P:tRNA wobble uridine modification"/>
    <property type="evidence" value="ECO:0007669"/>
    <property type="project" value="TreeGrafter"/>
</dbReference>
<feature type="domain" description="G" evidence="3">
    <location>
        <begin position="281"/>
        <end position="367"/>
    </location>
</feature>
<dbReference type="PANTHER" id="PTHR42714:SF2">
    <property type="entry name" value="TRNA MODIFICATION GTPASE GTPBP3, MITOCHONDRIAL"/>
    <property type="match status" value="1"/>
</dbReference>
<organism evidence="4 5">
    <name type="scientific">Pararhodobacter marinus</name>
    <dbReference type="NCBI Taxonomy" id="2184063"/>
    <lineage>
        <taxon>Bacteria</taxon>
        <taxon>Pseudomonadati</taxon>
        <taxon>Pseudomonadota</taxon>
        <taxon>Alphaproteobacteria</taxon>
        <taxon>Rhodobacterales</taxon>
        <taxon>Paracoccaceae</taxon>
        <taxon>Pararhodobacter</taxon>
    </lineage>
</organism>
<dbReference type="PANTHER" id="PTHR42714">
    <property type="entry name" value="TRNA MODIFICATION GTPASE GTPBP3"/>
    <property type="match status" value="1"/>
</dbReference>
<feature type="region of interest" description="Disordered" evidence="1">
    <location>
        <begin position="304"/>
        <end position="328"/>
    </location>
</feature>
<protein>
    <recommendedName>
        <fullName evidence="3">G domain-containing protein</fullName>
    </recommendedName>
</protein>
<keyword evidence="2" id="KW-1133">Transmembrane helix</keyword>
<name>A0A2U2CCM6_9RHOB</name>
<dbReference type="AlphaFoldDB" id="A0A2U2CCM6"/>
<dbReference type="GO" id="GO:0005525">
    <property type="term" value="F:GTP binding"/>
    <property type="evidence" value="ECO:0007669"/>
    <property type="project" value="InterPro"/>
</dbReference>
<dbReference type="GO" id="GO:0030488">
    <property type="term" value="P:tRNA methylation"/>
    <property type="evidence" value="ECO:0007669"/>
    <property type="project" value="TreeGrafter"/>
</dbReference>
<feature type="transmembrane region" description="Helical" evidence="2">
    <location>
        <begin position="17"/>
        <end position="38"/>
    </location>
</feature>
<accession>A0A2U2CCM6</accession>
<dbReference type="Proteomes" id="UP000244940">
    <property type="component" value="Unassembled WGS sequence"/>
</dbReference>
<dbReference type="EMBL" id="QEYD01000004">
    <property type="protein sequence ID" value="PWE29544.1"/>
    <property type="molecule type" value="Genomic_DNA"/>
</dbReference>
<gene>
    <name evidence="4" type="ORF">C4N9_07290</name>
</gene>
<dbReference type="Pfam" id="PF01926">
    <property type="entry name" value="MMR_HSR1"/>
    <property type="match status" value="1"/>
</dbReference>
<dbReference type="OrthoDB" id="238366at2"/>
<evidence type="ECO:0000313" key="4">
    <source>
        <dbReference type="EMBL" id="PWE29544.1"/>
    </source>
</evidence>
<evidence type="ECO:0000256" key="1">
    <source>
        <dbReference type="SAM" id="MobiDB-lite"/>
    </source>
</evidence>
<evidence type="ECO:0000313" key="5">
    <source>
        <dbReference type="Proteomes" id="UP000244940"/>
    </source>
</evidence>
<reference evidence="4 5" key="1">
    <citation type="submission" date="2018-05" db="EMBL/GenBank/DDBJ databases">
        <title>Pararhodobacter marina sp. nov., isolated from deep-sea water of the Indian Ocean.</title>
        <authorList>
            <person name="Lai Q.Sr."/>
            <person name="Liu X."/>
            <person name="Shao Z."/>
        </authorList>
    </citation>
    <scope>NUCLEOTIDE SEQUENCE [LARGE SCALE GENOMIC DNA]</scope>
    <source>
        <strain evidence="4 5">CIC4N-9</strain>
    </source>
</reference>
<feature type="compositionally biased region" description="Low complexity" evidence="1">
    <location>
        <begin position="307"/>
        <end position="317"/>
    </location>
</feature>
<sequence>MTLGERLRHTLLRWDKLGLAAILALPLTLSMLLGFLYLHEHGYLLWFALGTALFYAGFRGAVFVARWRTRAAGERVPREVEGPKPDPEWTEAEKAAFARARARIDRRLSEPIPWATLPAEALSVVEEVATDLSDGRRSALDFTLPEALMLVDQVALRYRAFLLEHVPYSDKLSVRTMHWLWRKQDAALSAWETGFLAWRGVRLVMNPAVGLLREAERVLATGLQDRLTDKFRRDAQAILLEESAQAAIDLYSGRLKVSEQDLTRLGARVTVPDARPEGAVQIVIVGQTSAGKSTLLNALLEEDSAETDAAPTTEAASGHMTESGVRLIDTPGLDGTDRMARAIAAQMVAADLVIWVHRANRPGRAADTALQAAFDAAMTRDPARRHPPVIHVANAADLLLPGWPRPENTLTAEDRATLDAAAGAIAQAMGPAVDPRAVIPIRAEAPDWNIDALDAAIDAVLPEARMTRRNRLRLEGAAGQGLRGNLTRARRGAGALVRALGSRWR</sequence>
<dbReference type="InterPro" id="IPR006073">
    <property type="entry name" value="GTP-bd"/>
</dbReference>
<comment type="caution">
    <text evidence="4">The sequence shown here is derived from an EMBL/GenBank/DDBJ whole genome shotgun (WGS) entry which is preliminary data.</text>
</comment>
<evidence type="ECO:0000256" key="2">
    <source>
        <dbReference type="SAM" id="Phobius"/>
    </source>
</evidence>
<keyword evidence="2" id="KW-0472">Membrane</keyword>
<dbReference type="GeneID" id="94364688"/>
<dbReference type="GO" id="GO:0005829">
    <property type="term" value="C:cytosol"/>
    <property type="evidence" value="ECO:0007669"/>
    <property type="project" value="TreeGrafter"/>
</dbReference>
<dbReference type="SUPFAM" id="SSF52540">
    <property type="entry name" value="P-loop containing nucleoside triphosphate hydrolases"/>
    <property type="match status" value="1"/>
</dbReference>
<feature type="transmembrane region" description="Helical" evidence="2">
    <location>
        <begin position="44"/>
        <end position="65"/>
    </location>
</feature>
<keyword evidence="2" id="KW-0812">Transmembrane</keyword>
<proteinExistence type="predicted"/>
<dbReference type="Gene3D" id="3.40.50.300">
    <property type="entry name" value="P-loop containing nucleotide triphosphate hydrolases"/>
    <property type="match status" value="1"/>
</dbReference>
<dbReference type="RefSeq" id="WP_109532658.1">
    <property type="nucleotide sequence ID" value="NZ_CAXPUO010000012.1"/>
</dbReference>
<keyword evidence="5" id="KW-1185">Reference proteome</keyword>
<dbReference type="InterPro" id="IPR027417">
    <property type="entry name" value="P-loop_NTPase"/>
</dbReference>
<evidence type="ECO:0000259" key="3">
    <source>
        <dbReference type="Pfam" id="PF01926"/>
    </source>
</evidence>